<evidence type="ECO:0000256" key="1">
    <source>
        <dbReference type="SAM" id="Coils"/>
    </source>
</evidence>
<gene>
    <name evidence="3" type="ORF">GCK72_011256</name>
</gene>
<dbReference type="GeneID" id="9805701"/>
<dbReference type="KEGG" id="crq:GCK72_011256"/>
<evidence type="ECO:0000313" key="3">
    <source>
        <dbReference type="EMBL" id="KAF1762991.1"/>
    </source>
</evidence>
<feature type="compositionally biased region" description="Polar residues" evidence="2">
    <location>
        <begin position="784"/>
        <end position="832"/>
    </location>
</feature>
<dbReference type="Proteomes" id="UP000483820">
    <property type="component" value="Chromosome III"/>
</dbReference>
<dbReference type="EMBL" id="WUAV01000003">
    <property type="protein sequence ID" value="KAF1762991.1"/>
    <property type="molecule type" value="Genomic_DNA"/>
</dbReference>
<comment type="caution">
    <text evidence="3">The sequence shown here is derived from an EMBL/GenBank/DDBJ whole genome shotgun (WGS) entry which is preliminary data.</text>
</comment>
<proteinExistence type="predicted"/>
<dbReference type="AlphaFoldDB" id="A0A6A5H803"/>
<accession>A0A6A5H803</accession>
<name>A0A6A5H803_CAERE</name>
<sequence>MTDTFVKKSEIVTEERKVNEKLENANQGQSQIAKLFPAPRNDSAVRNSLIWMQEQHTQRIVEEQNRALEYASVLEPDAKPPIKFKKDDEQEKEEDFRLDEEAAMTVARIREAAVKKIIETRTNGKMPTGYQAAAQDAEIVNYITATADVSILNKMPEPKTLKRHVDFLSPPNTVVRRNVACSQNGQTLRLPILQNPRRVPTMLPVKTIMRPSNPSSSTVAVKTLSGLKQPKEELLPTAPTYIPSGTTMEKIFITRGPDGKIVTTRRVVIKRVPPPPQIQKVILAPPPGLTQRLQPGNGNRELTNQPICCEMTQKLVKEEPIDVKEEPMEDTGSPYSTIQSGYTSAMQPRIPVLDQEPGKTKSIYEPAALQRSTSPSRIFLGAQEPMKDFPEEFQTKKFSRFTQKVVRNFNLASFGKRPAVNSTDDISNIINKSAVLIEDVEEKEEKEEDEIDKEEIQRMVDLKKARIQESMRQKQALAQKLILNEFKICEYMQSDEFKNFIKPPEDSSAFQKIIQTPAPLAAFPEYCESLSRSSPSLFKNLARIHHMQNNDVSKFLSKELDERIERKKRLVFGGPMQLTHGILGMKKKDRLKNLSSGIIAMLEVTWNGVTTKVPEFIQCSLCGDIMRLCMRKCNSRGVLREHPAYRCLRKHCQTFHSVKKQFNLNIKNNISHWYAIPVPPKVSSKKKKKGSYMGPTKFIIKAVECTPKVANAEIFKSETPEIEISKEESPENAEIARDEDEDAGETIGFSFFTENSNLDSGEFSDEEKEDTDEDSSDKEDFSRPVTNYRSPVNVSPTQALSRHQPTLSKTPLHIPSTSHSGTVSSLQRYLTQLPTRSSPLPLAPSTSLSITDSYPQMLSHPTVS</sequence>
<feature type="compositionally biased region" description="Low complexity" evidence="2">
    <location>
        <begin position="833"/>
        <end position="849"/>
    </location>
</feature>
<evidence type="ECO:0000313" key="4">
    <source>
        <dbReference type="Proteomes" id="UP000483820"/>
    </source>
</evidence>
<feature type="compositionally biased region" description="Polar residues" evidence="2">
    <location>
        <begin position="850"/>
        <end position="864"/>
    </location>
</feature>
<feature type="compositionally biased region" description="Basic and acidic residues" evidence="2">
    <location>
        <begin position="720"/>
        <end position="729"/>
    </location>
</feature>
<dbReference type="CTD" id="9805701"/>
<feature type="region of interest" description="Disordered" evidence="2">
    <location>
        <begin position="720"/>
        <end position="864"/>
    </location>
</feature>
<protein>
    <submittedName>
        <fullName evidence="3">Uncharacterized protein</fullName>
    </submittedName>
</protein>
<feature type="coiled-coil region" evidence="1">
    <location>
        <begin position="430"/>
        <end position="457"/>
    </location>
</feature>
<dbReference type="RefSeq" id="XP_053587897.1">
    <property type="nucleotide sequence ID" value="XM_053728320.1"/>
</dbReference>
<feature type="compositionally biased region" description="Acidic residues" evidence="2">
    <location>
        <begin position="762"/>
        <end position="777"/>
    </location>
</feature>
<keyword evidence="1" id="KW-0175">Coiled coil</keyword>
<reference evidence="3 4" key="1">
    <citation type="submission" date="2019-12" db="EMBL/GenBank/DDBJ databases">
        <title>Chromosome-level assembly of the Caenorhabditis remanei genome.</title>
        <authorList>
            <person name="Teterina A.A."/>
            <person name="Willis J.H."/>
            <person name="Phillips P.C."/>
        </authorList>
    </citation>
    <scope>NUCLEOTIDE SEQUENCE [LARGE SCALE GENOMIC DNA]</scope>
    <source>
        <strain evidence="3 4">PX506</strain>
        <tissue evidence="3">Whole organism</tissue>
    </source>
</reference>
<organism evidence="3 4">
    <name type="scientific">Caenorhabditis remanei</name>
    <name type="common">Caenorhabditis vulgaris</name>
    <dbReference type="NCBI Taxonomy" id="31234"/>
    <lineage>
        <taxon>Eukaryota</taxon>
        <taxon>Metazoa</taxon>
        <taxon>Ecdysozoa</taxon>
        <taxon>Nematoda</taxon>
        <taxon>Chromadorea</taxon>
        <taxon>Rhabditida</taxon>
        <taxon>Rhabditina</taxon>
        <taxon>Rhabditomorpha</taxon>
        <taxon>Rhabditoidea</taxon>
        <taxon>Rhabditidae</taxon>
        <taxon>Peloderinae</taxon>
        <taxon>Caenorhabditis</taxon>
    </lineage>
</organism>
<evidence type="ECO:0000256" key="2">
    <source>
        <dbReference type="SAM" id="MobiDB-lite"/>
    </source>
</evidence>
<feature type="region of interest" description="Disordered" evidence="2">
    <location>
        <begin position="20"/>
        <end position="39"/>
    </location>
</feature>